<dbReference type="AlphaFoldDB" id="A0A6A2WIK7"/>
<sequence length="118" mass="13049">MRSAKSVSACSPREKKVAKTFEILMYLWELNHGTEARSDVPDKTGVDGEQFDVIFVSAVEEDWTAVMKGRRKETVGHAILGGGGEGEVWRMLSTSQLFSVLVSEVNSQYKGRVTRVAP</sequence>
<proteinExistence type="predicted"/>
<organism evidence="1 2">
    <name type="scientific">Hibiscus syriacus</name>
    <name type="common">Rose of Sharon</name>
    <dbReference type="NCBI Taxonomy" id="106335"/>
    <lineage>
        <taxon>Eukaryota</taxon>
        <taxon>Viridiplantae</taxon>
        <taxon>Streptophyta</taxon>
        <taxon>Embryophyta</taxon>
        <taxon>Tracheophyta</taxon>
        <taxon>Spermatophyta</taxon>
        <taxon>Magnoliopsida</taxon>
        <taxon>eudicotyledons</taxon>
        <taxon>Gunneridae</taxon>
        <taxon>Pentapetalae</taxon>
        <taxon>rosids</taxon>
        <taxon>malvids</taxon>
        <taxon>Malvales</taxon>
        <taxon>Malvaceae</taxon>
        <taxon>Malvoideae</taxon>
        <taxon>Hibiscus</taxon>
    </lineage>
</organism>
<comment type="caution">
    <text evidence="1">The sequence shown here is derived from an EMBL/GenBank/DDBJ whole genome shotgun (WGS) entry which is preliminary data.</text>
</comment>
<reference evidence="1" key="1">
    <citation type="submission" date="2019-09" db="EMBL/GenBank/DDBJ databases">
        <title>Draft genome information of white flower Hibiscus syriacus.</title>
        <authorList>
            <person name="Kim Y.-M."/>
        </authorList>
    </citation>
    <scope>NUCLEOTIDE SEQUENCE [LARGE SCALE GENOMIC DNA]</scope>
    <source>
        <strain evidence="1">YM2019G1</strain>
    </source>
</reference>
<dbReference type="EMBL" id="VEPZ02001774">
    <property type="protein sequence ID" value="KAE8655835.1"/>
    <property type="molecule type" value="Genomic_DNA"/>
</dbReference>
<gene>
    <name evidence="1" type="ORF">F3Y22_tig00117016pilonHSYRG00040</name>
</gene>
<accession>A0A6A2WIK7</accession>
<name>A0A6A2WIK7_HIBSY</name>
<dbReference type="Proteomes" id="UP000436088">
    <property type="component" value="Unassembled WGS sequence"/>
</dbReference>
<protein>
    <submittedName>
        <fullName evidence="1">Uncharacterized protein</fullName>
    </submittedName>
</protein>
<evidence type="ECO:0000313" key="1">
    <source>
        <dbReference type="EMBL" id="KAE8655835.1"/>
    </source>
</evidence>
<evidence type="ECO:0000313" key="2">
    <source>
        <dbReference type="Proteomes" id="UP000436088"/>
    </source>
</evidence>
<keyword evidence="2" id="KW-1185">Reference proteome</keyword>